<dbReference type="InterPro" id="IPR011042">
    <property type="entry name" value="6-blade_b-propeller_TolB-like"/>
</dbReference>
<feature type="region of interest" description="Disordered" evidence="1">
    <location>
        <begin position="20"/>
        <end position="65"/>
    </location>
</feature>
<evidence type="ECO:0000256" key="1">
    <source>
        <dbReference type="SAM" id="MobiDB-lite"/>
    </source>
</evidence>
<dbReference type="SUPFAM" id="SSF50952">
    <property type="entry name" value="Soluble quinoprotein glucose dehydrogenase"/>
    <property type="match status" value="1"/>
</dbReference>
<evidence type="ECO:0000313" key="4">
    <source>
        <dbReference type="Proteomes" id="UP001223261"/>
    </source>
</evidence>
<feature type="compositionally biased region" description="Basic and acidic residues" evidence="1">
    <location>
        <begin position="25"/>
        <end position="37"/>
    </location>
</feature>
<feature type="compositionally biased region" description="Basic and acidic residues" evidence="1">
    <location>
        <begin position="45"/>
        <end position="59"/>
    </location>
</feature>
<accession>A0AAX3W1L5</accession>
<evidence type="ECO:0000259" key="2">
    <source>
        <dbReference type="Pfam" id="PF07995"/>
    </source>
</evidence>
<dbReference type="PANTHER" id="PTHR19328">
    <property type="entry name" value="HEDGEHOG-INTERACTING PROTEIN"/>
    <property type="match status" value="1"/>
</dbReference>
<reference evidence="3" key="1">
    <citation type="journal article" date="2023" name="Antibiotics">
        <title>Prevalence and Molecular Characterization of Methicillin-Resistant Staphylococci (MRS) and Mammaliicocci (MRM) in Dromedary Camels from Algeria: First Detection of SCCmec-mecC Hybrid in Methicillin-Resistant Mammaliicoccus lentus.</title>
        <authorList>
            <person name="Belhout C."/>
            <person name="Boyen F."/>
            <person name="Vereecke N."/>
            <person name="Theuns S."/>
            <person name="Taibi N."/>
            <person name="Stegger M."/>
            <person name="de la Fe-Rodriguez P.Y."/>
            <person name="Bouayad L."/>
            <person name="Elgroud R."/>
            <person name="Butaye P."/>
        </authorList>
    </citation>
    <scope>NUCLEOTIDE SEQUENCE</scope>
    <source>
        <strain evidence="3">7048</strain>
    </source>
</reference>
<dbReference type="InterPro" id="IPR011041">
    <property type="entry name" value="Quinoprot_gluc/sorb_DH_b-prop"/>
</dbReference>
<name>A0AAX3W1L5_MAMLE</name>
<organism evidence="3 4">
    <name type="scientific">Mammaliicoccus lentus</name>
    <name type="common">Staphylococcus lentus</name>
    <dbReference type="NCBI Taxonomy" id="42858"/>
    <lineage>
        <taxon>Bacteria</taxon>
        <taxon>Bacillati</taxon>
        <taxon>Bacillota</taxon>
        <taxon>Bacilli</taxon>
        <taxon>Bacillales</taxon>
        <taxon>Staphylococcaceae</taxon>
        <taxon>Mammaliicoccus</taxon>
    </lineage>
</organism>
<dbReference type="PROSITE" id="PS51257">
    <property type="entry name" value="PROKAR_LIPOPROTEIN"/>
    <property type="match status" value="1"/>
</dbReference>
<dbReference type="PANTHER" id="PTHR19328:SF13">
    <property type="entry name" value="HIPL1 PROTEIN"/>
    <property type="match status" value="1"/>
</dbReference>
<dbReference type="AlphaFoldDB" id="A0AAX3W1L5"/>
<dbReference type="InterPro" id="IPR012938">
    <property type="entry name" value="Glc/Sorbosone_DH"/>
</dbReference>
<protein>
    <submittedName>
        <fullName evidence="3">PQQ-dependent sugar dehydrogenase</fullName>
    </submittedName>
</protein>
<feature type="domain" description="Glucose/Sorbosone dehydrogenase" evidence="2">
    <location>
        <begin position="67"/>
        <end position="359"/>
    </location>
</feature>
<evidence type="ECO:0000313" key="3">
    <source>
        <dbReference type="EMBL" id="WHI59119.1"/>
    </source>
</evidence>
<dbReference type="Pfam" id="PF07995">
    <property type="entry name" value="GSDH"/>
    <property type="match status" value="1"/>
</dbReference>
<dbReference type="Proteomes" id="UP001223261">
    <property type="component" value="Chromosome"/>
</dbReference>
<sequence>MKRMLASAISVSFLLTACGNDSEESVNKTEESSDEKQNNSNKQQSDSDEKKSNDEESKGMETVVDGLNTPWSIEKMDNTFYLTERPGKIVKIEGNQKTDQKVNLDEKIATAAEAGLLGFVLAPDFKESNEAYAYYTYEGNEGQFNRIVKLKLDGDSWEEEEVLLDKIPSGDFHHGGRLKIGPDDKLYATTGDAANDEIAQDKDSLGGKILRLNLDGSKPKDNAFSNSYVYSYGHRNPQGLVWPSDNKLYASEHGDLANDEINDIKKGENYGWPVIEGNEEKDGMVSPLFTSGADETWAPSGLAYHDGKIYSAALRGEAVLEFDTKNDKVKKVITDHGRIRDVMIEGETLYFISNNSDGRGDPSDNYDKLYKIPLNQLK</sequence>
<dbReference type="Gene3D" id="2.120.10.30">
    <property type="entry name" value="TolB, C-terminal domain"/>
    <property type="match status" value="1"/>
</dbReference>
<proteinExistence type="predicted"/>
<gene>
    <name evidence="3" type="ORF">PYH69_10340</name>
</gene>
<dbReference type="EMBL" id="CP118848">
    <property type="protein sequence ID" value="WHI59119.1"/>
    <property type="molecule type" value="Genomic_DNA"/>
</dbReference>
<dbReference type="RefSeq" id="WP_282861831.1">
    <property type="nucleotide sequence ID" value="NZ_CP118848.1"/>
</dbReference>